<dbReference type="Gene3D" id="1.10.20.10">
    <property type="entry name" value="Histone, subunit A"/>
    <property type="match status" value="1"/>
</dbReference>
<accession>A0A6A5XQS4</accession>
<name>A0A6A5XQS4_9PLEO</name>
<evidence type="ECO:0000256" key="1">
    <source>
        <dbReference type="ARBA" id="ARBA00004286"/>
    </source>
</evidence>
<gene>
    <name evidence="7" type="ORF">BU24DRAFT_482776</name>
</gene>
<dbReference type="PRINTS" id="PR00622">
    <property type="entry name" value="HISTONEH3"/>
</dbReference>
<feature type="domain" description="Core Histone H2A/H2B/H3" evidence="6">
    <location>
        <begin position="45"/>
        <end position="104"/>
    </location>
</feature>
<evidence type="ECO:0000313" key="8">
    <source>
        <dbReference type="Proteomes" id="UP000799778"/>
    </source>
</evidence>
<dbReference type="GO" id="GO:0030527">
    <property type="term" value="F:structural constituent of chromatin"/>
    <property type="evidence" value="ECO:0007669"/>
    <property type="project" value="InterPro"/>
</dbReference>
<dbReference type="AlphaFoldDB" id="A0A6A5XQS4"/>
<evidence type="ECO:0000256" key="3">
    <source>
        <dbReference type="ARBA" id="ARBA00022454"/>
    </source>
</evidence>
<proteinExistence type="inferred from homology"/>
<dbReference type="Proteomes" id="UP000799778">
    <property type="component" value="Unassembled WGS sequence"/>
</dbReference>
<dbReference type="InterPro" id="IPR007125">
    <property type="entry name" value="H2A/H2B/H3"/>
</dbReference>
<protein>
    <submittedName>
        <fullName evidence="7">Histone H3</fullName>
    </submittedName>
</protein>
<dbReference type="GeneID" id="54290655"/>
<dbReference type="RefSeq" id="XP_033383526.1">
    <property type="nucleotide sequence ID" value="XM_033533258.1"/>
</dbReference>
<evidence type="ECO:0000256" key="4">
    <source>
        <dbReference type="ARBA" id="ARBA00023269"/>
    </source>
</evidence>
<keyword evidence="8" id="KW-1185">Reference proteome</keyword>
<dbReference type="EMBL" id="ML978070">
    <property type="protein sequence ID" value="KAF2015187.1"/>
    <property type="molecule type" value="Genomic_DNA"/>
</dbReference>
<sequence>MPRVEQDNPARPRGKGATKNQASDAAPKTQKAAHVSRKRRFRADSKDRTIKRCPEAAGLLIRKRQFSYFVREVIEKRWKDLHVQRSALEALHEAAEAFIVGYFEGIKVQLDWYCIWETNWRV</sequence>
<comment type="subcellular location">
    <subcellularLocation>
        <location evidence="1">Chromosome</location>
    </subcellularLocation>
</comment>
<evidence type="ECO:0000313" key="7">
    <source>
        <dbReference type="EMBL" id="KAF2015187.1"/>
    </source>
</evidence>
<dbReference type="SUPFAM" id="SSF47113">
    <property type="entry name" value="Histone-fold"/>
    <property type="match status" value="1"/>
</dbReference>
<dbReference type="GO" id="GO:0003677">
    <property type="term" value="F:DNA binding"/>
    <property type="evidence" value="ECO:0007669"/>
    <property type="project" value="InterPro"/>
</dbReference>
<dbReference type="InterPro" id="IPR009072">
    <property type="entry name" value="Histone-fold"/>
</dbReference>
<keyword evidence="3" id="KW-0158">Chromosome</keyword>
<dbReference type="Pfam" id="PF00125">
    <property type="entry name" value="Histone"/>
    <property type="match status" value="1"/>
</dbReference>
<reference evidence="7" key="1">
    <citation type="journal article" date="2020" name="Stud. Mycol.">
        <title>101 Dothideomycetes genomes: a test case for predicting lifestyles and emergence of pathogens.</title>
        <authorList>
            <person name="Haridas S."/>
            <person name="Albert R."/>
            <person name="Binder M."/>
            <person name="Bloem J."/>
            <person name="Labutti K."/>
            <person name="Salamov A."/>
            <person name="Andreopoulos B."/>
            <person name="Baker S."/>
            <person name="Barry K."/>
            <person name="Bills G."/>
            <person name="Bluhm B."/>
            <person name="Cannon C."/>
            <person name="Castanera R."/>
            <person name="Culley D."/>
            <person name="Daum C."/>
            <person name="Ezra D."/>
            <person name="Gonzalez J."/>
            <person name="Henrissat B."/>
            <person name="Kuo A."/>
            <person name="Liang C."/>
            <person name="Lipzen A."/>
            <person name="Lutzoni F."/>
            <person name="Magnuson J."/>
            <person name="Mondo S."/>
            <person name="Nolan M."/>
            <person name="Ohm R."/>
            <person name="Pangilinan J."/>
            <person name="Park H.-J."/>
            <person name="Ramirez L."/>
            <person name="Alfaro M."/>
            <person name="Sun H."/>
            <person name="Tritt A."/>
            <person name="Yoshinaga Y."/>
            <person name="Zwiers L.-H."/>
            <person name="Turgeon B."/>
            <person name="Goodwin S."/>
            <person name="Spatafora J."/>
            <person name="Crous P."/>
            <person name="Grigoriev I."/>
        </authorList>
    </citation>
    <scope>NUCLEOTIDE SEQUENCE</scope>
    <source>
        <strain evidence="7">CBS 175.79</strain>
    </source>
</reference>
<evidence type="ECO:0000259" key="6">
    <source>
        <dbReference type="Pfam" id="PF00125"/>
    </source>
</evidence>
<feature type="compositionally biased region" description="Basic and acidic residues" evidence="5">
    <location>
        <begin position="1"/>
        <end position="10"/>
    </location>
</feature>
<evidence type="ECO:0000256" key="2">
    <source>
        <dbReference type="ARBA" id="ARBA00010343"/>
    </source>
</evidence>
<feature type="region of interest" description="Disordered" evidence="5">
    <location>
        <begin position="1"/>
        <end position="47"/>
    </location>
</feature>
<comment type="similarity">
    <text evidence="2">Belongs to the histone H3 family.</text>
</comment>
<dbReference type="SMART" id="SM00428">
    <property type="entry name" value="H3"/>
    <property type="match status" value="1"/>
</dbReference>
<keyword evidence="4" id="KW-0544">Nucleosome core</keyword>
<keyword evidence="4" id="KW-0238">DNA-binding</keyword>
<dbReference type="InterPro" id="IPR000164">
    <property type="entry name" value="Histone_H3/CENP-A"/>
</dbReference>
<dbReference type="PANTHER" id="PTHR11426">
    <property type="entry name" value="HISTONE H3"/>
    <property type="match status" value="1"/>
</dbReference>
<dbReference type="GO" id="GO:0046982">
    <property type="term" value="F:protein heterodimerization activity"/>
    <property type="evidence" value="ECO:0007669"/>
    <property type="project" value="InterPro"/>
</dbReference>
<evidence type="ECO:0000256" key="5">
    <source>
        <dbReference type="SAM" id="MobiDB-lite"/>
    </source>
</evidence>
<dbReference type="GO" id="GO:0000786">
    <property type="term" value="C:nucleosome"/>
    <property type="evidence" value="ECO:0007669"/>
    <property type="project" value="UniProtKB-KW"/>
</dbReference>
<organism evidence="7 8">
    <name type="scientific">Aaosphaeria arxii CBS 175.79</name>
    <dbReference type="NCBI Taxonomy" id="1450172"/>
    <lineage>
        <taxon>Eukaryota</taxon>
        <taxon>Fungi</taxon>
        <taxon>Dikarya</taxon>
        <taxon>Ascomycota</taxon>
        <taxon>Pezizomycotina</taxon>
        <taxon>Dothideomycetes</taxon>
        <taxon>Pleosporomycetidae</taxon>
        <taxon>Pleosporales</taxon>
        <taxon>Pleosporales incertae sedis</taxon>
        <taxon>Aaosphaeria</taxon>
    </lineage>
</organism>